<dbReference type="Pfam" id="PF13275">
    <property type="entry name" value="S4_2"/>
    <property type="match status" value="1"/>
</dbReference>
<keyword evidence="4" id="KW-1185">Reference proteome</keyword>
<keyword evidence="1" id="KW-0694">RNA-binding</keyword>
<evidence type="ECO:0000256" key="2">
    <source>
        <dbReference type="SAM" id="MobiDB-lite"/>
    </source>
</evidence>
<dbReference type="InterPro" id="IPR036986">
    <property type="entry name" value="S4_RNA-bd_sf"/>
</dbReference>
<gene>
    <name evidence="3" type="ORF">SAMN05216262_10572</name>
</gene>
<dbReference type="OrthoDB" id="9802835at2"/>
<name>A0A1H7M326_9GAMM</name>
<dbReference type="PROSITE" id="PS50889">
    <property type="entry name" value="S4"/>
    <property type="match status" value="1"/>
</dbReference>
<reference evidence="4" key="1">
    <citation type="submission" date="2016-10" db="EMBL/GenBank/DDBJ databases">
        <authorList>
            <person name="Varghese N."/>
            <person name="Submissions S."/>
        </authorList>
    </citation>
    <scope>NUCLEOTIDE SEQUENCE [LARGE SCALE GENOMIC DNA]</scope>
    <source>
        <strain evidence="4">CGMCC 1.9127</strain>
    </source>
</reference>
<dbReference type="SUPFAM" id="SSF55174">
    <property type="entry name" value="Alpha-L RNA-binding motif"/>
    <property type="match status" value="1"/>
</dbReference>
<protein>
    <submittedName>
        <fullName evidence="3">Ribosome-associated protein</fullName>
    </submittedName>
</protein>
<sequence>MTQVIPRVDVSTQPIELCKLLKIANMVGGGGEAKIVISEGYVLLNNQVEFQKRKKIYHDDIIEFNGEVIQVNYIEQKTIEPSKALHKVAKKKITAKNPKNSGKQAISHDSTAPKAAKRKPISF</sequence>
<feature type="compositionally biased region" description="Polar residues" evidence="2">
    <location>
        <begin position="97"/>
        <end position="110"/>
    </location>
</feature>
<dbReference type="EMBL" id="FOBI01000005">
    <property type="protein sequence ID" value="SEL05604.1"/>
    <property type="molecule type" value="Genomic_DNA"/>
</dbReference>
<evidence type="ECO:0000256" key="1">
    <source>
        <dbReference type="PROSITE-ProRule" id="PRU00182"/>
    </source>
</evidence>
<dbReference type="GO" id="GO:0003723">
    <property type="term" value="F:RNA binding"/>
    <property type="evidence" value="ECO:0007669"/>
    <property type="project" value="UniProtKB-KW"/>
</dbReference>
<evidence type="ECO:0000313" key="4">
    <source>
        <dbReference type="Proteomes" id="UP000199297"/>
    </source>
</evidence>
<dbReference type="RefSeq" id="WP_085284618.1">
    <property type="nucleotide sequence ID" value="NZ_FOBI01000005.1"/>
</dbReference>
<feature type="region of interest" description="Disordered" evidence="2">
    <location>
        <begin position="90"/>
        <end position="123"/>
    </location>
</feature>
<dbReference type="AlphaFoldDB" id="A0A1H7M326"/>
<organism evidence="3 4">
    <name type="scientific">Colwellia chukchiensis</name>
    <dbReference type="NCBI Taxonomy" id="641665"/>
    <lineage>
        <taxon>Bacteria</taxon>
        <taxon>Pseudomonadati</taxon>
        <taxon>Pseudomonadota</taxon>
        <taxon>Gammaproteobacteria</taxon>
        <taxon>Alteromonadales</taxon>
        <taxon>Colwelliaceae</taxon>
        <taxon>Colwellia</taxon>
    </lineage>
</organism>
<dbReference type="Proteomes" id="UP000199297">
    <property type="component" value="Unassembled WGS sequence"/>
</dbReference>
<dbReference type="STRING" id="641665.GCA_002104455_03103"/>
<evidence type="ECO:0000313" key="3">
    <source>
        <dbReference type="EMBL" id="SEL05604.1"/>
    </source>
</evidence>
<proteinExistence type="predicted"/>
<accession>A0A1H7M326</accession>
<dbReference type="Gene3D" id="3.10.290.10">
    <property type="entry name" value="RNA-binding S4 domain"/>
    <property type="match status" value="1"/>
</dbReference>